<dbReference type="AlphaFoldDB" id="A0A150PTI3"/>
<reference evidence="1 2" key="1">
    <citation type="submission" date="2014-02" db="EMBL/GenBank/DDBJ databases">
        <title>The small core and large imbalanced accessory genome model reveals a collaborative survival strategy of Sorangium cellulosum strains in nature.</title>
        <authorList>
            <person name="Han K."/>
            <person name="Peng R."/>
            <person name="Blom J."/>
            <person name="Li Y.-Z."/>
        </authorList>
    </citation>
    <scope>NUCLEOTIDE SEQUENCE [LARGE SCALE GENOMIC DNA]</scope>
    <source>
        <strain evidence="1 2">So0157-18</strain>
    </source>
</reference>
<organism evidence="1 2">
    <name type="scientific">Sorangium cellulosum</name>
    <name type="common">Polyangium cellulosum</name>
    <dbReference type="NCBI Taxonomy" id="56"/>
    <lineage>
        <taxon>Bacteria</taxon>
        <taxon>Pseudomonadati</taxon>
        <taxon>Myxococcota</taxon>
        <taxon>Polyangia</taxon>
        <taxon>Polyangiales</taxon>
        <taxon>Polyangiaceae</taxon>
        <taxon>Sorangium</taxon>
    </lineage>
</organism>
<comment type="caution">
    <text evidence="1">The sequence shown here is derived from an EMBL/GenBank/DDBJ whole genome shotgun (WGS) entry which is preliminary data.</text>
</comment>
<dbReference type="Proteomes" id="UP000075604">
    <property type="component" value="Unassembled WGS sequence"/>
</dbReference>
<evidence type="ECO:0000313" key="2">
    <source>
        <dbReference type="Proteomes" id="UP000075604"/>
    </source>
</evidence>
<dbReference type="EMBL" id="JELX01001443">
    <property type="protein sequence ID" value="KYF58989.1"/>
    <property type="molecule type" value="Genomic_DNA"/>
</dbReference>
<sequence length="346" mass="37434">MSVSGPWLYAWCDETDRVDALAAALSALVIPGGTCGFHIESIDHPDSTWRWRDTVTLSETVAAVRAGFTAGTHVFASFGVKLNSGSAIELAVECNGEEWERRYPSGPLCARPGDRSDLLPWSLRIALGGTRSVEVEAAILAMQVQQDLEDLMVRLCAPDARARVTAGAWTEFADWGPPTKACATYHANAALVAHDLAFTWVNLRDGDKVAHFAGMPTDVLHARVDAAPRGARVAVEDGAELSREAVLKTLTESPAALLDALEASAMADEEWRTVESAALETIAATKEGAPTCEVDVTSRKHVQFIERHAPYHVRRLPSGGVVLATHPYRTLWPLWADALFLLDITS</sequence>
<evidence type="ECO:0000313" key="1">
    <source>
        <dbReference type="EMBL" id="KYF58989.1"/>
    </source>
</evidence>
<protein>
    <submittedName>
        <fullName evidence="1">Uncharacterized protein</fullName>
    </submittedName>
</protein>
<proteinExistence type="predicted"/>
<accession>A0A150PTI3</accession>
<gene>
    <name evidence="1" type="ORF">BE04_01630</name>
</gene>
<name>A0A150PTI3_SORCE</name>